<feature type="compositionally biased region" description="Basic residues" evidence="1">
    <location>
        <begin position="781"/>
        <end position="792"/>
    </location>
</feature>
<dbReference type="OrthoDB" id="5427134at2759"/>
<dbReference type="GeneID" id="36570261"/>
<feature type="compositionally biased region" description="Polar residues" evidence="1">
    <location>
        <begin position="756"/>
        <end position="777"/>
    </location>
</feature>
<feature type="compositionally biased region" description="Polar residues" evidence="1">
    <location>
        <begin position="9"/>
        <end position="29"/>
    </location>
</feature>
<dbReference type="InParanoid" id="A0A2T3BDT5"/>
<gene>
    <name evidence="2" type="ORF">M430DRAFT_131244</name>
</gene>
<reference evidence="2 3" key="1">
    <citation type="journal article" date="2018" name="New Phytol.">
        <title>Comparative genomics and transcriptomics depict ericoid mycorrhizal fungi as versatile saprotrophs and plant mutualists.</title>
        <authorList>
            <person name="Martino E."/>
            <person name="Morin E."/>
            <person name="Grelet G.A."/>
            <person name="Kuo A."/>
            <person name="Kohler A."/>
            <person name="Daghino S."/>
            <person name="Barry K.W."/>
            <person name="Cichocki N."/>
            <person name="Clum A."/>
            <person name="Dockter R.B."/>
            <person name="Hainaut M."/>
            <person name="Kuo R.C."/>
            <person name="LaButti K."/>
            <person name="Lindahl B.D."/>
            <person name="Lindquist E.A."/>
            <person name="Lipzen A."/>
            <person name="Khouja H.R."/>
            <person name="Magnuson J."/>
            <person name="Murat C."/>
            <person name="Ohm R.A."/>
            <person name="Singer S.W."/>
            <person name="Spatafora J.W."/>
            <person name="Wang M."/>
            <person name="Veneault-Fourrey C."/>
            <person name="Henrissat B."/>
            <person name="Grigoriev I.V."/>
            <person name="Martin F.M."/>
            <person name="Perotto S."/>
        </authorList>
    </citation>
    <scope>NUCLEOTIDE SEQUENCE [LARGE SCALE GENOMIC DNA]</scope>
    <source>
        <strain evidence="2 3">ATCC 22711</strain>
    </source>
</reference>
<dbReference type="AlphaFoldDB" id="A0A2T3BDT5"/>
<dbReference type="EMBL" id="KZ679006">
    <property type="protein sequence ID" value="PSS27569.1"/>
    <property type="molecule type" value="Genomic_DNA"/>
</dbReference>
<feature type="region of interest" description="Disordered" evidence="1">
    <location>
        <begin position="698"/>
        <end position="725"/>
    </location>
</feature>
<sequence>MAAPPQVPTAPNTPLLNRYSNDGFSNTRPPSGPCNYRNMSIGADVRCGCRRFTDNALQVQLLDTPSGFCVCTHHSCYHDRYEDGPVVETDVQVAEGSSLTPEKPKQPQEPLQPRLEDERPEVGPQESLPDTFQWNRFLNSASQGSLPPIPSQCLLPSDNGSRASSSQAGCTRPFAGLGLQTLSHIPKPNSAARKNNPDSRKGPLLHENGKAMQIYEDSNGHAYLQSLTEVATPSVRSSQGVEAEAAFIKNGTIVQDALQKIADDRANGVTVALRTTEEATESRPAPIPDQENLLPRIQSIVRHVIDYPMKIQNHEHRLDQLENASFSQALLEEVREGHDYLGGRVGDLEDRMAEVERQQQALNDASSVGSRQLLDASMDSRMSNAPSALSSNAIGPDYSRIEALESQLSDLQAVAPPSHSRPWEVEVVFLPFGPQLMGIWTPQHLVTRGTRMSSMSGDEWTQTQHNSMAAAQASLAAHDQAIAWETSAKALSEEQSWLMAKACGPRSKVDQRLRSRGLVKLIQIKGPDARDVQAAMLSAFGKLLETLAKDPYSHHEHKGAIPRPLDKYLGLQASWVPLRKLHKDSCLQFLNIAEMVTPALWTAQFLSSSVAMRATGTRRLYVTQPDGYIQHLGTTTTWTWQKLRQMDRVYPDASFDHTPEADAHEPCWEFDERLDPPPSVHSSIESHISLSIRPITNEGTEQTSSSDQLSSASPNISTTPTSLVQPSGYLISPLKERHPFQPLRTRTASMPSLIALNSPSQPKRRISSFNNELQSSPVRPRILKRLRTRSPSRPRDTPRWSVGPPSPFAYAEDYVEMKRGLTPFAYATPHSNAPYIERRISSEFDEDGGDEQGSTTEEFEGGEQNALSDYDSGSSKGHSEDEWEGVQDPVEVQESGTRVLGMVVSGSSWRNEDEESDDDGSSCPSEYPSNQPIGLVPGETKAGFRIHVDE</sequence>
<dbReference type="STRING" id="857342.A0A2T3BDT5"/>
<name>A0A2T3BDT5_AMORE</name>
<evidence type="ECO:0000313" key="2">
    <source>
        <dbReference type="EMBL" id="PSS27569.1"/>
    </source>
</evidence>
<keyword evidence="3" id="KW-1185">Reference proteome</keyword>
<feature type="compositionally biased region" description="Polar residues" evidence="1">
    <location>
        <begin position="865"/>
        <end position="876"/>
    </location>
</feature>
<protein>
    <submittedName>
        <fullName evidence="2">Uncharacterized protein</fullName>
    </submittedName>
</protein>
<feature type="compositionally biased region" description="Low complexity" evidence="1">
    <location>
        <begin position="704"/>
        <end position="713"/>
    </location>
</feature>
<accession>A0A2T3BDT5</accession>
<feature type="region of interest" description="Disordered" evidence="1">
    <location>
        <begin position="1"/>
        <end position="33"/>
    </location>
</feature>
<evidence type="ECO:0000256" key="1">
    <source>
        <dbReference type="SAM" id="MobiDB-lite"/>
    </source>
</evidence>
<feature type="region of interest" description="Disordered" evidence="1">
    <location>
        <begin position="756"/>
        <end position="806"/>
    </location>
</feature>
<dbReference type="Proteomes" id="UP000241818">
    <property type="component" value="Unassembled WGS sequence"/>
</dbReference>
<dbReference type="RefSeq" id="XP_024725094.1">
    <property type="nucleotide sequence ID" value="XM_024862180.1"/>
</dbReference>
<feature type="compositionally biased region" description="Polar residues" evidence="1">
    <location>
        <begin position="714"/>
        <end position="725"/>
    </location>
</feature>
<feature type="region of interest" description="Disordered" evidence="1">
    <location>
        <begin position="844"/>
        <end position="950"/>
    </location>
</feature>
<feature type="region of interest" description="Disordered" evidence="1">
    <location>
        <begin position="148"/>
        <end position="168"/>
    </location>
</feature>
<evidence type="ECO:0000313" key="3">
    <source>
        <dbReference type="Proteomes" id="UP000241818"/>
    </source>
</evidence>
<proteinExistence type="predicted"/>
<organism evidence="2 3">
    <name type="scientific">Amorphotheca resinae ATCC 22711</name>
    <dbReference type="NCBI Taxonomy" id="857342"/>
    <lineage>
        <taxon>Eukaryota</taxon>
        <taxon>Fungi</taxon>
        <taxon>Dikarya</taxon>
        <taxon>Ascomycota</taxon>
        <taxon>Pezizomycotina</taxon>
        <taxon>Leotiomycetes</taxon>
        <taxon>Helotiales</taxon>
        <taxon>Amorphothecaceae</taxon>
        <taxon>Amorphotheca</taxon>
    </lineage>
</organism>
<feature type="region of interest" description="Disordered" evidence="1">
    <location>
        <begin position="93"/>
        <end position="129"/>
    </location>
</feature>
<feature type="compositionally biased region" description="Polar residues" evidence="1">
    <location>
        <begin position="158"/>
        <end position="168"/>
    </location>
</feature>